<name>A0A9X1YAT1_9PROT</name>
<gene>
    <name evidence="1" type="ORF">M0638_18035</name>
</gene>
<protein>
    <submittedName>
        <fullName evidence="1">Uncharacterized protein</fullName>
    </submittedName>
</protein>
<comment type="caution">
    <text evidence="1">The sequence shown here is derived from an EMBL/GenBank/DDBJ whole genome shotgun (WGS) entry which is preliminary data.</text>
</comment>
<evidence type="ECO:0000313" key="2">
    <source>
        <dbReference type="Proteomes" id="UP001139516"/>
    </source>
</evidence>
<dbReference type="EMBL" id="JALPRX010000078">
    <property type="protein sequence ID" value="MCK8786280.1"/>
    <property type="molecule type" value="Genomic_DNA"/>
</dbReference>
<dbReference type="Proteomes" id="UP001139516">
    <property type="component" value="Unassembled WGS sequence"/>
</dbReference>
<keyword evidence="2" id="KW-1185">Reference proteome</keyword>
<organism evidence="1 2">
    <name type="scientific">Roseomonas acroporae</name>
    <dbReference type="NCBI Taxonomy" id="2937791"/>
    <lineage>
        <taxon>Bacteria</taxon>
        <taxon>Pseudomonadati</taxon>
        <taxon>Pseudomonadota</taxon>
        <taxon>Alphaproteobacteria</taxon>
        <taxon>Acetobacterales</taxon>
        <taxon>Roseomonadaceae</taxon>
        <taxon>Roseomonas</taxon>
    </lineage>
</organism>
<sequence length="128" mass="13499">MAAVLAGAAVLGPGHVRAQPAVPPPALWGVWADVGKACDGPSAAVLTPRSVTMLTANLILQGEWTTAGEEHSFHVRAVTGASRRSEQELAGKVFVVRLDGDHLRLVRVVDARGNEEQDGEADLARRCD</sequence>
<reference evidence="1" key="1">
    <citation type="submission" date="2022-04" db="EMBL/GenBank/DDBJ databases">
        <title>Roseomonas acroporae sp. nov., isolated from coral Acropora digitifera.</title>
        <authorList>
            <person name="Sun H."/>
        </authorList>
    </citation>
    <scope>NUCLEOTIDE SEQUENCE</scope>
    <source>
        <strain evidence="1">NAR14</strain>
    </source>
</reference>
<dbReference type="AlphaFoldDB" id="A0A9X1YAT1"/>
<evidence type="ECO:0000313" key="1">
    <source>
        <dbReference type="EMBL" id="MCK8786280.1"/>
    </source>
</evidence>
<accession>A0A9X1YAT1</accession>
<dbReference type="RefSeq" id="WP_248668393.1">
    <property type="nucleotide sequence ID" value="NZ_JALPRX010000078.1"/>
</dbReference>
<proteinExistence type="predicted"/>